<comment type="similarity">
    <text evidence="2">Belongs to the sulfotransferase 3 family.</text>
</comment>
<sequence>MQMSKIDQFLLAKNITEWMDIQPLFLHGHFSFVDFRSLGFSPPIWINLLREPFERLVSYFYFLRHGDNFRVEVKLGITKFTFDECFLNKSKECDPSSVWLQIPFFCGSAHFCTDPGNQQAFNKAKYNLLHNYLLVGTTDRMEQMIKLLEFLLPEYFKNASEHFNSLNEKRKHLRHTTKKILPSLEVENKFKQNSIYKMEREFYDFAVKEFEYQQQPTVYLTFGNHPLVFPYPQTSNSQQRLSNSYPCISRCQPYRWTTYRWNGAISSNRPQQPNTSSPLPTTTTMLPEPSPIVIQLNNTIQPIQSANIQSALIRLIFHSTTLQTTTNSITTSSVVSELPTPPPYTQNVPGDVVSSFQRPNPCPEGQPLINGLHNPMTCNFVVKPNGGCPNNYWCHTGASYETTTCCPYNDHSIRDLVRIEWLIENRAHKCKRFLYRGMHGNANNFVTAMSCFETCENTDYLASATRNPCSNGWPARDLAGKQFLCGTSDSRCPAGYFCHLGELAALNVCCELSTAVHYMNGHLIDMHSE</sequence>
<keyword evidence="10" id="KW-0325">Glycoprotein</keyword>
<evidence type="ECO:0000313" key="13">
    <source>
        <dbReference type="WBParaSite" id="scf7180000420114.g4759"/>
    </source>
</evidence>
<evidence type="ECO:0000256" key="8">
    <source>
        <dbReference type="ARBA" id="ARBA00023136"/>
    </source>
</evidence>
<keyword evidence="9" id="KW-1015">Disulfide bond</keyword>
<evidence type="ECO:0000313" key="12">
    <source>
        <dbReference type="Proteomes" id="UP000887560"/>
    </source>
</evidence>
<dbReference type="Gene3D" id="4.10.410.10">
    <property type="entry name" value="Pancreatic trypsin inhibitor Kunitz domain"/>
    <property type="match status" value="1"/>
</dbReference>
<evidence type="ECO:0000256" key="10">
    <source>
        <dbReference type="ARBA" id="ARBA00023180"/>
    </source>
</evidence>
<dbReference type="GO" id="GO:0004867">
    <property type="term" value="F:serine-type endopeptidase inhibitor activity"/>
    <property type="evidence" value="ECO:0007669"/>
    <property type="project" value="InterPro"/>
</dbReference>
<keyword evidence="6" id="KW-1133">Transmembrane helix</keyword>
<evidence type="ECO:0000256" key="2">
    <source>
        <dbReference type="ARBA" id="ARBA00010569"/>
    </source>
</evidence>
<dbReference type="GO" id="GO:0004394">
    <property type="term" value="F:heparan sulfate 2-sulfotransferase activity"/>
    <property type="evidence" value="ECO:0007669"/>
    <property type="project" value="TreeGrafter"/>
</dbReference>
<dbReference type="PANTHER" id="PTHR12129:SF17">
    <property type="entry name" value="HEPARAN SULFATE 2-O-SULFOTRANSFERASE 1"/>
    <property type="match status" value="1"/>
</dbReference>
<feature type="domain" description="BPTI/Kunitz inhibitor" evidence="11">
    <location>
        <begin position="394"/>
        <end position="455"/>
    </location>
</feature>
<accession>A0A915NR27</accession>
<dbReference type="Proteomes" id="UP000887560">
    <property type="component" value="Unplaced"/>
</dbReference>
<dbReference type="InterPro" id="IPR027417">
    <property type="entry name" value="P-loop_NTPase"/>
</dbReference>
<organism evidence="12 13">
    <name type="scientific">Meloidogyne floridensis</name>
    <dbReference type="NCBI Taxonomy" id="298350"/>
    <lineage>
        <taxon>Eukaryota</taxon>
        <taxon>Metazoa</taxon>
        <taxon>Ecdysozoa</taxon>
        <taxon>Nematoda</taxon>
        <taxon>Chromadorea</taxon>
        <taxon>Rhabditida</taxon>
        <taxon>Tylenchina</taxon>
        <taxon>Tylenchomorpha</taxon>
        <taxon>Tylenchoidea</taxon>
        <taxon>Meloidogynidae</taxon>
        <taxon>Meloidogyninae</taxon>
        <taxon>Meloidogyne</taxon>
    </lineage>
</organism>
<evidence type="ECO:0000256" key="6">
    <source>
        <dbReference type="ARBA" id="ARBA00022989"/>
    </source>
</evidence>
<keyword evidence="4" id="KW-0812">Transmembrane</keyword>
<dbReference type="SUPFAM" id="SSF52540">
    <property type="entry name" value="P-loop containing nucleoside triphosphate hydrolases"/>
    <property type="match status" value="1"/>
</dbReference>
<dbReference type="InterPro" id="IPR036880">
    <property type="entry name" value="Kunitz_BPTI_sf"/>
</dbReference>
<protein>
    <submittedName>
        <fullName evidence="13">BPTI/Kunitz inhibitor domain-containing protein</fullName>
    </submittedName>
</protein>
<evidence type="ECO:0000256" key="9">
    <source>
        <dbReference type="ARBA" id="ARBA00023157"/>
    </source>
</evidence>
<dbReference type="InterPro" id="IPR028150">
    <property type="entry name" value="Lustrin_cystein"/>
</dbReference>
<dbReference type="InterPro" id="IPR005331">
    <property type="entry name" value="Sulfotransferase"/>
</dbReference>
<evidence type="ECO:0000256" key="1">
    <source>
        <dbReference type="ARBA" id="ARBA00004323"/>
    </source>
</evidence>
<evidence type="ECO:0000259" key="11">
    <source>
        <dbReference type="PROSITE" id="PS50279"/>
    </source>
</evidence>
<dbReference type="SMART" id="SM00289">
    <property type="entry name" value="WR1"/>
    <property type="match status" value="2"/>
</dbReference>
<dbReference type="AlphaFoldDB" id="A0A915NR27"/>
<name>A0A915NR27_9BILA</name>
<keyword evidence="3" id="KW-0808">Transferase</keyword>
<keyword evidence="12" id="KW-1185">Reference proteome</keyword>
<dbReference type="Pfam" id="PF14625">
    <property type="entry name" value="Lustrin_cystein"/>
    <property type="match status" value="2"/>
</dbReference>
<evidence type="ECO:0000256" key="4">
    <source>
        <dbReference type="ARBA" id="ARBA00022692"/>
    </source>
</evidence>
<dbReference type="GO" id="GO:0000139">
    <property type="term" value="C:Golgi membrane"/>
    <property type="evidence" value="ECO:0007669"/>
    <property type="project" value="UniProtKB-SubCell"/>
</dbReference>
<dbReference type="InterPro" id="IPR002223">
    <property type="entry name" value="Kunitz_BPTI"/>
</dbReference>
<evidence type="ECO:0000256" key="5">
    <source>
        <dbReference type="ARBA" id="ARBA00022968"/>
    </source>
</evidence>
<dbReference type="SMART" id="SM00131">
    <property type="entry name" value="KU"/>
    <property type="match status" value="1"/>
</dbReference>
<reference evidence="13" key="1">
    <citation type="submission" date="2022-11" db="UniProtKB">
        <authorList>
            <consortium name="WormBaseParasite"/>
        </authorList>
    </citation>
    <scope>IDENTIFICATION</scope>
</reference>
<dbReference type="Pfam" id="PF00014">
    <property type="entry name" value="Kunitz_BPTI"/>
    <property type="match status" value="1"/>
</dbReference>
<dbReference type="SUPFAM" id="SSF57362">
    <property type="entry name" value="BPTI-like"/>
    <property type="match status" value="1"/>
</dbReference>
<proteinExistence type="inferred from homology"/>
<evidence type="ECO:0000256" key="3">
    <source>
        <dbReference type="ARBA" id="ARBA00022679"/>
    </source>
</evidence>
<evidence type="ECO:0000256" key="7">
    <source>
        <dbReference type="ARBA" id="ARBA00023034"/>
    </source>
</evidence>
<dbReference type="InterPro" id="IPR006150">
    <property type="entry name" value="Cys_repeat_1"/>
</dbReference>
<dbReference type="Gene3D" id="3.40.50.300">
    <property type="entry name" value="P-loop containing nucleotide triphosphate hydrolases"/>
    <property type="match status" value="1"/>
</dbReference>
<dbReference type="WBParaSite" id="scf7180000420114.g4759">
    <property type="protein sequence ID" value="scf7180000420114.g4759"/>
    <property type="gene ID" value="scf7180000420114.g4759"/>
</dbReference>
<comment type="subcellular location">
    <subcellularLocation>
        <location evidence="1">Golgi apparatus membrane</location>
        <topology evidence="1">Single-pass type II membrane protein</topology>
    </subcellularLocation>
</comment>
<keyword evidence="5" id="KW-0735">Signal-anchor</keyword>
<dbReference type="PROSITE" id="PS50279">
    <property type="entry name" value="BPTI_KUNITZ_2"/>
    <property type="match status" value="1"/>
</dbReference>
<dbReference type="PANTHER" id="PTHR12129">
    <property type="entry name" value="HEPARAN SULFATE 2-O-SULFOTRANSFERASE"/>
    <property type="match status" value="1"/>
</dbReference>
<dbReference type="Pfam" id="PF03567">
    <property type="entry name" value="Sulfotransfer_2"/>
    <property type="match status" value="1"/>
</dbReference>
<keyword evidence="7" id="KW-0333">Golgi apparatus</keyword>
<dbReference type="InterPro" id="IPR007734">
    <property type="entry name" value="Heparan_SO4_2-O-STrfase"/>
</dbReference>
<keyword evidence="8" id="KW-0472">Membrane</keyword>